<organism evidence="1">
    <name type="scientific">Myoviridae sp. ctRPH1</name>
    <dbReference type="NCBI Taxonomy" id="2826650"/>
    <lineage>
        <taxon>Viruses</taxon>
        <taxon>Duplodnaviria</taxon>
        <taxon>Heunggongvirae</taxon>
        <taxon>Uroviricota</taxon>
        <taxon>Caudoviricetes</taxon>
    </lineage>
</organism>
<proteinExistence type="predicted"/>
<sequence length="41" mass="4895">MCARETRVCIYTREKLERWNIRGQAALFLKGQQSSDDRARH</sequence>
<evidence type="ECO:0000313" key="1">
    <source>
        <dbReference type="EMBL" id="DAD79294.1"/>
    </source>
</evidence>
<protein>
    <submittedName>
        <fullName evidence="1">Uncharacterized protein</fullName>
    </submittedName>
</protein>
<dbReference type="EMBL" id="BK014862">
    <property type="protein sequence ID" value="DAD79294.1"/>
    <property type="molecule type" value="Genomic_DNA"/>
</dbReference>
<reference evidence="1" key="1">
    <citation type="journal article" date="2021" name="Proc. Natl. Acad. Sci. U.S.A.">
        <title>A Catalog of Tens of Thousands of Viruses from Human Metagenomes Reveals Hidden Associations with Chronic Diseases.</title>
        <authorList>
            <person name="Tisza M.J."/>
            <person name="Buck C.B."/>
        </authorList>
    </citation>
    <scope>NUCLEOTIDE SEQUENCE</scope>
    <source>
        <strain evidence="1">CtRPH1</strain>
    </source>
</reference>
<name>A0A8S5MAN8_9CAUD</name>
<accession>A0A8S5MAN8</accession>